<comment type="caution">
    <text evidence="2">The sequence shown here is derived from an EMBL/GenBank/DDBJ whole genome shotgun (WGS) entry which is preliminary data.</text>
</comment>
<name>A0A5C5ZPX1_9BACT</name>
<feature type="region of interest" description="Disordered" evidence="1">
    <location>
        <begin position="58"/>
        <end position="114"/>
    </location>
</feature>
<reference evidence="2 3" key="1">
    <citation type="submission" date="2019-02" db="EMBL/GenBank/DDBJ databases">
        <title>Deep-cultivation of Planctomycetes and their phenomic and genomic characterization uncovers novel biology.</title>
        <authorList>
            <person name="Wiegand S."/>
            <person name="Jogler M."/>
            <person name="Boedeker C."/>
            <person name="Pinto D."/>
            <person name="Vollmers J."/>
            <person name="Rivas-Marin E."/>
            <person name="Kohn T."/>
            <person name="Peeters S.H."/>
            <person name="Heuer A."/>
            <person name="Rast P."/>
            <person name="Oberbeckmann S."/>
            <person name="Bunk B."/>
            <person name="Jeske O."/>
            <person name="Meyerdierks A."/>
            <person name="Storesund J.E."/>
            <person name="Kallscheuer N."/>
            <person name="Luecker S."/>
            <person name="Lage O.M."/>
            <person name="Pohl T."/>
            <person name="Merkel B.J."/>
            <person name="Hornburger P."/>
            <person name="Mueller R.-W."/>
            <person name="Bruemmer F."/>
            <person name="Labrenz M."/>
            <person name="Spormann A.M."/>
            <person name="Op Den Camp H."/>
            <person name="Overmann J."/>
            <person name="Amann R."/>
            <person name="Jetten M.S.M."/>
            <person name="Mascher T."/>
            <person name="Medema M.H."/>
            <person name="Devos D.P."/>
            <person name="Kaster A.-K."/>
            <person name="Ovreas L."/>
            <person name="Rohde M."/>
            <person name="Galperin M.Y."/>
            <person name="Jogler C."/>
        </authorList>
    </citation>
    <scope>NUCLEOTIDE SEQUENCE [LARGE SCALE GENOMIC DNA]</scope>
    <source>
        <strain evidence="2 3">Pla52n</strain>
    </source>
</reference>
<protein>
    <submittedName>
        <fullName evidence="2">Uncharacterized protein</fullName>
    </submittedName>
</protein>
<dbReference type="Proteomes" id="UP000320176">
    <property type="component" value="Unassembled WGS sequence"/>
</dbReference>
<dbReference type="EMBL" id="SJPN01000026">
    <property type="protein sequence ID" value="TWT89236.1"/>
    <property type="molecule type" value="Genomic_DNA"/>
</dbReference>
<keyword evidence="3" id="KW-1185">Reference proteome</keyword>
<feature type="compositionally biased region" description="Low complexity" evidence="1">
    <location>
        <begin position="75"/>
        <end position="88"/>
    </location>
</feature>
<gene>
    <name evidence="2" type="ORF">Pla52n_68700</name>
</gene>
<organism evidence="2 3">
    <name type="scientific">Stieleria varia</name>
    <dbReference type="NCBI Taxonomy" id="2528005"/>
    <lineage>
        <taxon>Bacteria</taxon>
        <taxon>Pseudomonadati</taxon>
        <taxon>Planctomycetota</taxon>
        <taxon>Planctomycetia</taxon>
        <taxon>Pirellulales</taxon>
        <taxon>Pirellulaceae</taxon>
        <taxon>Stieleria</taxon>
    </lineage>
</organism>
<dbReference type="AlphaFoldDB" id="A0A5C5ZPX1"/>
<feature type="compositionally biased region" description="Pro residues" evidence="1">
    <location>
        <begin position="60"/>
        <end position="74"/>
    </location>
</feature>
<accession>A0A5C5ZPX1</accession>
<evidence type="ECO:0000313" key="3">
    <source>
        <dbReference type="Proteomes" id="UP000320176"/>
    </source>
</evidence>
<sequence length="136" mass="14141">MPATGTPPSPVTLFNPLETTLPYCTLIAAVTALKSNTSPAEAPLSVIVSAPQLSANVYLSPPPPPDKMSLPAPPSIKSAPLPPTKLSLPTPPMNRTGAVTDSVSVNESSPDPPENTKLVTPLYVRIVESGWPLLLV</sequence>
<evidence type="ECO:0000313" key="2">
    <source>
        <dbReference type="EMBL" id="TWT89236.1"/>
    </source>
</evidence>
<proteinExistence type="predicted"/>
<feature type="compositionally biased region" description="Polar residues" evidence="1">
    <location>
        <begin position="97"/>
        <end position="109"/>
    </location>
</feature>
<evidence type="ECO:0000256" key="1">
    <source>
        <dbReference type="SAM" id="MobiDB-lite"/>
    </source>
</evidence>